<comment type="subcellular location">
    <subcellularLocation>
        <location evidence="2">Cell membrane</location>
    </subcellularLocation>
</comment>
<dbReference type="Pfam" id="PF00512">
    <property type="entry name" value="HisKA"/>
    <property type="match status" value="1"/>
</dbReference>
<dbReference type="PANTHER" id="PTHR45436:SF5">
    <property type="entry name" value="SENSOR HISTIDINE KINASE TRCS"/>
    <property type="match status" value="1"/>
</dbReference>
<evidence type="ECO:0000256" key="5">
    <source>
        <dbReference type="ARBA" id="ARBA00022679"/>
    </source>
</evidence>
<dbReference type="InterPro" id="IPR036097">
    <property type="entry name" value="HisK_dim/P_sf"/>
</dbReference>
<dbReference type="InterPro" id="IPR036890">
    <property type="entry name" value="HATPase_C_sf"/>
</dbReference>
<feature type="transmembrane region" description="Helical" evidence="12">
    <location>
        <begin position="166"/>
        <end position="188"/>
    </location>
</feature>
<keyword evidence="7 15" id="KW-0418">Kinase</keyword>
<dbReference type="Proteomes" id="UP000619788">
    <property type="component" value="Unassembled WGS sequence"/>
</dbReference>
<comment type="caution">
    <text evidence="15">The sequence shown here is derived from an EMBL/GenBank/DDBJ whole genome shotgun (WGS) entry which is preliminary data.</text>
</comment>
<keyword evidence="9" id="KW-0902">Two-component regulatory system</keyword>
<dbReference type="Pfam" id="PF02518">
    <property type="entry name" value="HATPase_c"/>
    <property type="match status" value="1"/>
</dbReference>
<feature type="region of interest" description="Disordered" evidence="11">
    <location>
        <begin position="1"/>
        <end position="25"/>
    </location>
</feature>
<sequence length="477" mass="48586">MTGERARSPVPSWPPEPSGMGSPPAPFGPLGRRMLAAFALVASVSVVLLTLAALVGADRGLTAARQADRVRVTGQVALAAGTAYAAAGNWSGADLGPATEIAAGAGARLTVLDRGGAEVVSPPGMHRGMGAGHGASEAPVVVGGQTVGRVRLSYGTPVAAGAREVAWGWIGAAALLALTAALVAGAVVTRRLTGPILRVARTARAFAAGDRSARTAMTSPGELGELGRAFDHMAGEVARAEATRRRLAADVAHELRTPLAALQAGLEELRDGLAEPVPARLAVLHDQALRLGRVVDDLAQLSAAEAAAPALRLREADPAELVRGVLRTHMPRLHAAGLSLHADLAGGLTVMIDPDRLHQAVGNLLDNAARYCRPGDAVTVTVRAGDGTAVIEVADTGPGIPAAELPHVFERLWRGRSGAGTAGSGIGLAVVRELVTAHHGTVTATSGASGGAAFTVTLPAAARRDEHAPDRPELRYR</sequence>
<dbReference type="Gene3D" id="3.30.565.10">
    <property type="entry name" value="Histidine kinase-like ATPase, C-terminal domain"/>
    <property type="match status" value="1"/>
</dbReference>
<dbReference type="SUPFAM" id="SSF55874">
    <property type="entry name" value="ATPase domain of HSP90 chaperone/DNA topoisomerase II/histidine kinase"/>
    <property type="match status" value="1"/>
</dbReference>
<feature type="transmembrane region" description="Helical" evidence="12">
    <location>
        <begin position="34"/>
        <end position="57"/>
    </location>
</feature>
<dbReference type="PROSITE" id="PS50885">
    <property type="entry name" value="HAMP"/>
    <property type="match status" value="1"/>
</dbReference>
<dbReference type="InterPro" id="IPR050428">
    <property type="entry name" value="TCS_sensor_his_kinase"/>
</dbReference>
<organism evidence="15 16">
    <name type="scientific">Planobispora siamensis</name>
    <dbReference type="NCBI Taxonomy" id="936338"/>
    <lineage>
        <taxon>Bacteria</taxon>
        <taxon>Bacillati</taxon>
        <taxon>Actinomycetota</taxon>
        <taxon>Actinomycetes</taxon>
        <taxon>Streptosporangiales</taxon>
        <taxon>Streptosporangiaceae</taxon>
        <taxon>Planobispora</taxon>
    </lineage>
</organism>
<evidence type="ECO:0000256" key="11">
    <source>
        <dbReference type="SAM" id="MobiDB-lite"/>
    </source>
</evidence>
<feature type="compositionally biased region" description="Pro residues" evidence="11">
    <location>
        <begin position="11"/>
        <end position="25"/>
    </location>
</feature>
<reference evidence="15 16" key="1">
    <citation type="submission" date="2021-01" db="EMBL/GenBank/DDBJ databases">
        <title>Whole genome shotgun sequence of Planobispora siamensis NBRC 107568.</title>
        <authorList>
            <person name="Komaki H."/>
            <person name="Tamura T."/>
        </authorList>
    </citation>
    <scope>NUCLEOTIDE SEQUENCE [LARGE SCALE GENOMIC DNA]</scope>
    <source>
        <strain evidence="15 16">NBRC 107568</strain>
    </source>
</reference>
<dbReference type="SMART" id="SM00304">
    <property type="entry name" value="HAMP"/>
    <property type="match status" value="1"/>
</dbReference>
<keyword evidence="8 12" id="KW-1133">Transmembrane helix</keyword>
<dbReference type="SUPFAM" id="SSF158472">
    <property type="entry name" value="HAMP domain-like"/>
    <property type="match status" value="1"/>
</dbReference>
<dbReference type="InterPro" id="IPR003594">
    <property type="entry name" value="HATPase_dom"/>
</dbReference>
<evidence type="ECO:0000256" key="7">
    <source>
        <dbReference type="ARBA" id="ARBA00022777"/>
    </source>
</evidence>
<dbReference type="InterPro" id="IPR004358">
    <property type="entry name" value="Sig_transdc_His_kin-like_C"/>
</dbReference>
<proteinExistence type="predicted"/>
<evidence type="ECO:0000313" key="15">
    <source>
        <dbReference type="EMBL" id="GIH93200.1"/>
    </source>
</evidence>
<dbReference type="RefSeq" id="WP_204065385.1">
    <property type="nucleotide sequence ID" value="NZ_BOOJ01000032.1"/>
</dbReference>
<evidence type="ECO:0000313" key="16">
    <source>
        <dbReference type="Proteomes" id="UP000619788"/>
    </source>
</evidence>
<dbReference type="InterPro" id="IPR003661">
    <property type="entry name" value="HisK_dim/P_dom"/>
</dbReference>
<evidence type="ECO:0000256" key="4">
    <source>
        <dbReference type="ARBA" id="ARBA00022553"/>
    </source>
</evidence>
<dbReference type="CDD" id="cd06225">
    <property type="entry name" value="HAMP"/>
    <property type="match status" value="1"/>
</dbReference>
<dbReference type="InterPro" id="IPR005467">
    <property type="entry name" value="His_kinase_dom"/>
</dbReference>
<keyword evidence="10 12" id="KW-0472">Membrane</keyword>
<evidence type="ECO:0000256" key="2">
    <source>
        <dbReference type="ARBA" id="ARBA00004236"/>
    </source>
</evidence>
<dbReference type="PROSITE" id="PS50109">
    <property type="entry name" value="HIS_KIN"/>
    <property type="match status" value="1"/>
</dbReference>
<feature type="domain" description="HAMP" evidence="14">
    <location>
        <begin position="190"/>
        <end position="242"/>
    </location>
</feature>
<evidence type="ECO:0000256" key="12">
    <source>
        <dbReference type="SAM" id="Phobius"/>
    </source>
</evidence>
<dbReference type="Gene3D" id="6.10.340.10">
    <property type="match status" value="1"/>
</dbReference>
<dbReference type="AlphaFoldDB" id="A0A8J3WL31"/>
<evidence type="ECO:0000256" key="1">
    <source>
        <dbReference type="ARBA" id="ARBA00000085"/>
    </source>
</evidence>
<dbReference type="GO" id="GO:0000155">
    <property type="term" value="F:phosphorelay sensor kinase activity"/>
    <property type="evidence" value="ECO:0007669"/>
    <property type="project" value="InterPro"/>
</dbReference>
<dbReference type="SMART" id="SM00387">
    <property type="entry name" value="HATPase_c"/>
    <property type="match status" value="1"/>
</dbReference>
<accession>A0A8J3WL31</accession>
<dbReference type="GO" id="GO:0005886">
    <property type="term" value="C:plasma membrane"/>
    <property type="evidence" value="ECO:0007669"/>
    <property type="project" value="UniProtKB-SubCell"/>
</dbReference>
<dbReference type="EMBL" id="BOOJ01000032">
    <property type="protein sequence ID" value="GIH93200.1"/>
    <property type="molecule type" value="Genomic_DNA"/>
</dbReference>
<evidence type="ECO:0000256" key="8">
    <source>
        <dbReference type="ARBA" id="ARBA00022989"/>
    </source>
</evidence>
<dbReference type="InterPro" id="IPR003660">
    <property type="entry name" value="HAMP_dom"/>
</dbReference>
<comment type="catalytic activity">
    <reaction evidence="1">
        <text>ATP + protein L-histidine = ADP + protein N-phospho-L-histidine.</text>
        <dbReference type="EC" id="2.7.13.3"/>
    </reaction>
</comment>
<dbReference type="SMART" id="SM00388">
    <property type="entry name" value="HisKA"/>
    <property type="match status" value="1"/>
</dbReference>
<protein>
    <recommendedName>
        <fullName evidence="3">histidine kinase</fullName>
        <ecNumber evidence="3">2.7.13.3</ecNumber>
    </recommendedName>
</protein>
<dbReference type="PRINTS" id="PR00344">
    <property type="entry name" value="BCTRLSENSOR"/>
</dbReference>
<evidence type="ECO:0000259" key="14">
    <source>
        <dbReference type="PROSITE" id="PS50885"/>
    </source>
</evidence>
<evidence type="ECO:0000259" key="13">
    <source>
        <dbReference type="PROSITE" id="PS50109"/>
    </source>
</evidence>
<keyword evidence="4" id="KW-0597">Phosphoprotein</keyword>
<dbReference type="Pfam" id="PF00672">
    <property type="entry name" value="HAMP"/>
    <property type="match status" value="1"/>
</dbReference>
<keyword evidence="5" id="KW-0808">Transferase</keyword>
<name>A0A8J3WL31_9ACTN</name>
<dbReference type="PANTHER" id="PTHR45436">
    <property type="entry name" value="SENSOR HISTIDINE KINASE YKOH"/>
    <property type="match status" value="1"/>
</dbReference>
<dbReference type="Gene3D" id="1.10.287.130">
    <property type="match status" value="1"/>
</dbReference>
<dbReference type="CDD" id="cd00075">
    <property type="entry name" value="HATPase"/>
    <property type="match status" value="1"/>
</dbReference>
<dbReference type="SUPFAM" id="SSF47384">
    <property type="entry name" value="Homodimeric domain of signal transducing histidine kinase"/>
    <property type="match status" value="1"/>
</dbReference>
<keyword evidence="6 12" id="KW-0812">Transmembrane</keyword>
<evidence type="ECO:0000256" key="3">
    <source>
        <dbReference type="ARBA" id="ARBA00012438"/>
    </source>
</evidence>
<dbReference type="CDD" id="cd00082">
    <property type="entry name" value="HisKA"/>
    <property type="match status" value="1"/>
</dbReference>
<gene>
    <name evidence="15" type="ORF">Psi01_38300</name>
</gene>
<keyword evidence="16" id="KW-1185">Reference proteome</keyword>
<dbReference type="EC" id="2.7.13.3" evidence="3"/>
<evidence type="ECO:0000256" key="9">
    <source>
        <dbReference type="ARBA" id="ARBA00023012"/>
    </source>
</evidence>
<evidence type="ECO:0000256" key="6">
    <source>
        <dbReference type="ARBA" id="ARBA00022692"/>
    </source>
</evidence>
<feature type="domain" description="Histidine kinase" evidence="13">
    <location>
        <begin position="250"/>
        <end position="462"/>
    </location>
</feature>
<dbReference type="FunFam" id="3.30.565.10:FF:000006">
    <property type="entry name" value="Sensor histidine kinase WalK"/>
    <property type="match status" value="1"/>
</dbReference>
<evidence type="ECO:0000256" key="10">
    <source>
        <dbReference type="ARBA" id="ARBA00023136"/>
    </source>
</evidence>